<name>A0A8I1WZK1_PROMR</name>
<protein>
    <recommendedName>
        <fullName evidence="3">Protein family PM-1</fullName>
    </recommendedName>
</protein>
<comment type="caution">
    <text evidence="1">The sequence shown here is derived from an EMBL/GenBank/DDBJ whole genome shotgun (WGS) entry which is preliminary data.</text>
</comment>
<dbReference type="Proteomes" id="UP000666562">
    <property type="component" value="Unassembled WGS sequence"/>
</dbReference>
<organism evidence="1 2">
    <name type="scientific">Prochlorococcus marinus str. XMU1401</name>
    <dbReference type="NCBI Taxonomy" id="2052594"/>
    <lineage>
        <taxon>Bacteria</taxon>
        <taxon>Bacillati</taxon>
        <taxon>Cyanobacteriota</taxon>
        <taxon>Cyanophyceae</taxon>
        <taxon>Synechococcales</taxon>
        <taxon>Prochlorococcaceae</taxon>
        <taxon>Prochlorococcus</taxon>
    </lineage>
</organism>
<proteinExistence type="predicted"/>
<evidence type="ECO:0000313" key="2">
    <source>
        <dbReference type="Proteomes" id="UP000666562"/>
    </source>
</evidence>
<sequence length="68" mass="7986">MSATKREEVCSHLRYIRLELREMHQMLIKEDLLPDLNEAKEVLAQLDALLDLLSEKKVTKIKANFESF</sequence>
<dbReference type="EMBL" id="JAAORC010000001">
    <property type="protein sequence ID" value="MBO8222646.1"/>
    <property type="molecule type" value="Genomic_DNA"/>
</dbReference>
<evidence type="ECO:0000313" key="1">
    <source>
        <dbReference type="EMBL" id="MBO8222646.1"/>
    </source>
</evidence>
<gene>
    <name evidence="1" type="ORF">HA142_03890</name>
</gene>
<dbReference type="RefSeq" id="WP_077141476.1">
    <property type="nucleotide sequence ID" value="NZ_JAAORC010000001.1"/>
</dbReference>
<accession>A0A8I1WZK1</accession>
<evidence type="ECO:0008006" key="3">
    <source>
        <dbReference type="Google" id="ProtNLM"/>
    </source>
</evidence>
<reference evidence="1" key="1">
    <citation type="submission" date="2020-03" db="EMBL/GenBank/DDBJ databases">
        <title>Genome differentiation and subclade ecological adaptation of Prochlorococcus HLII clade in the global ocean.</title>
        <authorList>
            <person name="Yan W."/>
            <person name="Fen X."/>
            <person name="Zhang W."/>
        </authorList>
    </citation>
    <scope>NUCLEOTIDE SEQUENCE</scope>
    <source>
        <strain evidence="1">XMU1401</strain>
    </source>
</reference>
<dbReference type="AlphaFoldDB" id="A0A8I1WZK1"/>